<evidence type="ECO:0000256" key="3">
    <source>
        <dbReference type="ARBA" id="ARBA00022448"/>
    </source>
</evidence>
<proteinExistence type="predicted"/>
<dbReference type="Pfam" id="PF08506">
    <property type="entry name" value="Cse1"/>
    <property type="match status" value="1"/>
</dbReference>
<dbReference type="EMBL" id="JAGSYN010000159">
    <property type="protein sequence ID" value="KAG7662910.1"/>
    <property type="molecule type" value="Genomic_DNA"/>
</dbReference>
<evidence type="ECO:0000256" key="4">
    <source>
        <dbReference type="ARBA" id="ARBA00022490"/>
    </source>
</evidence>
<feature type="compositionally biased region" description="Acidic residues" evidence="7">
    <location>
        <begin position="922"/>
        <end position="934"/>
    </location>
</feature>
<dbReference type="SMART" id="SM00913">
    <property type="entry name" value="IBN_N"/>
    <property type="match status" value="1"/>
</dbReference>
<accession>A0A8J5QLY9</accession>
<evidence type="ECO:0000313" key="9">
    <source>
        <dbReference type="EMBL" id="KAG7662910.1"/>
    </source>
</evidence>
<dbReference type="PANTHER" id="PTHR10997:SF28">
    <property type="entry name" value="IMPORTIN BETA SMX1"/>
    <property type="match status" value="1"/>
</dbReference>
<dbReference type="GeneID" id="73470394"/>
<dbReference type="Pfam" id="PF03810">
    <property type="entry name" value="IBN_N"/>
    <property type="match status" value="1"/>
</dbReference>
<reference evidence="9 10" key="1">
    <citation type="journal article" date="2021" name="DNA Res.">
        <title>Genome analysis of Candida subhashii reveals its hybrid nature and dual mitochondrial genome conformations.</title>
        <authorList>
            <person name="Mixao V."/>
            <person name="Hegedusova E."/>
            <person name="Saus E."/>
            <person name="Pryszcz L.P."/>
            <person name="Cillingova A."/>
            <person name="Nosek J."/>
            <person name="Gabaldon T."/>
        </authorList>
    </citation>
    <scope>NUCLEOTIDE SEQUENCE [LARGE SCALE GENOMIC DNA]</scope>
    <source>
        <strain evidence="9 10">CBS 10753</strain>
    </source>
</reference>
<keyword evidence="6" id="KW-0539">Nucleus</keyword>
<dbReference type="InterPro" id="IPR013713">
    <property type="entry name" value="XPO2_central"/>
</dbReference>
<keyword evidence="3" id="KW-0813">Transport</keyword>
<dbReference type="GO" id="GO:0031267">
    <property type="term" value="F:small GTPase binding"/>
    <property type="evidence" value="ECO:0007669"/>
    <property type="project" value="InterPro"/>
</dbReference>
<dbReference type="Proteomes" id="UP000694255">
    <property type="component" value="Unassembled WGS sequence"/>
</dbReference>
<protein>
    <recommendedName>
        <fullName evidence="8">Importin N-terminal domain-containing protein</fullName>
    </recommendedName>
</protein>
<organism evidence="9 10">
    <name type="scientific">[Candida] subhashii</name>
    <dbReference type="NCBI Taxonomy" id="561895"/>
    <lineage>
        <taxon>Eukaryota</taxon>
        <taxon>Fungi</taxon>
        <taxon>Dikarya</taxon>
        <taxon>Ascomycota</taxon>
        <taxon>Saccharomycotina</taxon>
        <taxon>Pichiomycetes</taxon>
        <taxon>Debaryomycetaceae</taxon>
        <taxon>Spathaspora</taxon>
    </lineage>
</organism>
<feature type="domain" description="Importin N-terminal" evidence="8">
    <location>
        <begin position="24"/>
        <end position="101"/>
    </location>
</feature>
<evidence type="ECO:0000256" key="2">
    <source>
        <dbReference type="ARBA" id="ARBA00004496"/>
    </source>
</evidence>
<comment type="subcellular location">
    <subcellularLocation>
        <location evidence="2">Cytoplasm</location>
    </subcellularLocation>
    <subcellularLocation>
        <location evidence="1">Nucleus</location>
    </subcellularLocation>
</comment>
<dbReference type="GO" id="GO:0005829">
    <property type="term" value="C:cytosol"/>
    <property type="evidence" value="ECO:0007669"/>
    <property type="project" value="TreeGrafter"/>
</dbReference>
<dbReference type="AlphaFoldDB" id="A0A8J5QLY9"/>
<comment type="caution">
    <text evidence="9">The sequence shown here is derived from an EMBL/GenBank/DDBJ whole genome shotgun (WGS) entry which is preliminary data.</text>
</comment>
<keyword evidence="10" id="KW-1185">Reference proteome</keyword>
<evidence type="ECO:0000313" key="10">
    <source>
        <dbReference type="Proteomes" id="UP000694255"/>
    </source>
</evidence>
<dbReference type="GO" id="GO:0005635">
    <property type="term" value="C:nuclear envelope"/>
    <property type="evidence" value="ECO:0007669"/>
    <property type="project" value="TreeGrafter"/>
</dbReference>
<evidence type="ECO:0000259" key="8">
    <source>
        <dbReference type="PROSITE" id="PS50166"/>
    </source>
</evidence>
<feature type="region of interest" description="Disordered" evidence="7">
    <location>
        <begin position="915"/>
        <end position="934"/>
    </location>
</feature>
<gene>
    <name evidence="9" type="ORF">J8A68_003594</name>
</gene>
<keyword evidence="4" id="KW-0963">Cytoplasm</keyword>
<evidence type="ECO:0000256" key="7">
    <source>
        <dbReference type="SAM" id="MobiDB-lite"/>
    </source>
</evidence>
<keyword evidence="5" id="KW-0653">Protein transport</keyword>
<dbReference type="PANTHER" id="PTHR10997">
    <property type="entry name" value="IMPORTIN-7, 8, 11"/>
    <property type="match status" value="1"/>
</dbReference>
<dbReference type="RefSeq" id="XP_049263143.1">
    <property type="nucleotide sequence ID" value="XM_049407465.1"/>
</dbReference>
<dbReference type="GO" id="GO:0006606">
    <property type="term" value="P:protein import into nucleus"/>
    <property type="evidence" value="ECO:0007669"/>
    <property type="project" value="TreeGrafter"/>
</dbReference>
<sequence>MDKDTLLKALAGTLDANQQVRKQSEQQLHAFEEQPGFTSYLLDLITEENIQLGIQISAAIFFKNRIVAHWVVAENKQATALSIKDVEKGDIKSKLITTLFKTYKNNQIKLQLTTALNNILAAEKWEELIAIIKNLLKDVNDIDHVYTGLLCLYEYSKNYRWAGLEGTSNPVLEDITQEIFPILQNLANQIIENAGDNTVFDEMLYLIMKIFKFTMYSYLPSYFQKDTSHLGAWCQIHILIINKPLPKAVLEEEDYDVRALNPRIKAVKWCFANLNRLLSRHGGGVQTKDKNDPSNQFAQSFLTNFVPEILSAYWKIIQDWSTKKVWLSEASLYHLISFLEQLVDTPAWPLVEDKLDAIVRHVLLPTLSATQETIELYEDEPEEYIRRFFDINRESNTSDVASINFIYRLTSKKFSSTINLTLSVINEVFTLRNENRNNLQVAMNTEGVLRMLSTVAYRLDRNSSPIKGQVDKVLHTFVYPELLTQTSSTTPWLTARACDTIAMFHGHKYQDMSALQDIFQGIVLCFQNDAQFPIQLTAADALGALVEEESVADHVSHEAPQLMGNLLEKAKKFESDILTNVMDIFVQKFAKNLEPYAVELARQLVDSFVILAREMLEQQSTEGTEDMDKVYQAGGILSTLTTLLIAMSNTPNVCQSIEPVVKDMIIFIFEEAMINFLSEAVEILEAILFSAREVSNNMWQIYQVVVDCFDTYAADYFSIIQPFFEGIINHGFAKGEMTMENPMVQSLITICFNLLKSDTLDAVFAHSAFEDIELTILAMGPRFQQFLPVFLPEIFDIFSNLEAQNAFDGFMLHHLSIIRVLFACMYVDANTTLQFLQSKDFIAGFYKLWIKHSDDFQSVYGCKLQIFASCAILNSQSIGLFPEELISETVDLLLDNIAALPNAIRAKQQILSNESSTKQFAEGEDVEDEEGDEYDNADYDEDLEADEAELEAMKQTPIDEANAFAEFTTLLVTMQQQDQNKYNFLFGSLDDTKKDLISQLMKITQN</sequence>
<name>A0A8J5QLY9_9ASCO</name>
<evidence type="ECO:0000256" key="1">
    <source>
        <dbReference type="ARBA" id="ARBA00004123"/>
    </source>
</evidence>
<evidence type="ECO:0000256" key="5">
    <source>
        <dbReference type="ARBA" id="ARBA00022927"/>
    </source>
</evidence>
<dbReference type="OrthoDB" id="760868at2759"/>
<dbReference type="InterPro" id="IPR001494">
    <property type="entry name" value="Importin-beta_N"/>
</dbReference>
<dbReference type="PROSITE" id="PS50166">
    <property type="entry name" value="IMPORTIN_B_NT"/>
    <property type="match status" value="1"/>
</dbReference>
<evidence type="ECO:0000256" key="6">
    <source>
        <dbReference type="ARBA" id="ARBA00023242"/>
    </source>
</evidence>